<protein>
    <submittedName>
        <fullName evidence="1">Uncharacterized protein</fullName>
    </submittedName>
</protein>
<name>A0ACC2MQB1_PERAE</name>
<reference evidence="1 2" key="1">
    <citation type="journal article" date="2022" name="Hortic Res">
        <title>A haplotype resolved chromosomal level avocado genome allows analysis of novel avocado genes.</title>
        <authorList>
            <person name="Nath O."/>
            <person name="Fletcher S.J."/>
            <person name="Hayward A."/>
            <person name="Shaw L.M."/>
            <person name="Masouleh A.K."/>
            <person name="Furtado A."/>
            <person name="Henry R.J."/>
            <person name="Mitter N."/>
        </authorList>
    </citation>
    <scope>NUCLEOTIDE SEQUENCE [LARGE SCALE GENOMIC DNA]</scope>
    <source>
        <strain evidence="2">cv. Hass</strain>
    </source>
</reference>
<proteinExistence type="predicted"/>
<evidence type="ECO:0000313" key="2">
    <source>
        <dbReference type="Proteomes" id="UP001234297"/>
    </source>
</evidence>
<comment type="caution">
    <text evidence="1">The sequence shown here is derived from an EMBL/GenBank/DDBJ whole genome shotgun (WGS) entry which is preliminary data.</text>
</comment>
<dbReference type="Proteomes" id="UP001234297">
    <property type="component" value="Chromosome 1"/>
</dbReference>
<accession>A0ACC2MQB1</accession>
<dbReference type="EMBL" id="CM056809">
    <property type="protein sequence ID" value="KAJ8647688.1"/>
    <property type="molecule type" value="Genomic_DNA"/>
</dbReference>
<gene>
    <name evidence="1" type="ORF">MRB53_000711</name>
</gene>
<sequence>MNAVQLSSPARWNPGTSVSGFCFRFPEPLFQAMIPSALERSGSNLRRLSGGDGSVEDQIFSSAMDESGSSANSELNTTVLLQSSSPVRSRTTTRSGCQRGHLLLRLGFAVSAFPAVVFSDDAEALPTRVDDDGKESFRRHAAWHDGSAKPAAIPFSSSSNDGHNSSAPLIGIVTEPSYLFEIRFENSKSIPASTYLFLLHKPETKREKRTQGLVARADRRRPTRRSLSETEKIPEIRLYQQSLERSSDAASCCSTCRTESKKRQQVPGYVGLISGHLRRN</sequence>
<keyword evidence="2" id="KW-1185">Reference proteome</keyword>
<evidence type="ECO:0000313" key="1">
    <source>
        <dbReference type="EMBL" id="KAJ8647688.1"/>
    </source>
</evidence>
<organism evidence="1 2">
    <name type="scientific">Persea americana</name>
    <name type="common">Avocado</name>
    <dbReference type="NCBI Taxonomy" id="3435"/>
    <lineage>
        <taxon>Eukaryota</taxon>
        <taxon>Viridiplantae</taxon>
        <taxon>Streptophyta</taxon>
        <taxon>Embryophyta</taxon>
        <taxon>Tracheophyta</taxon>
        <taxon>Spermatophyta</taxon>
        <taxon>Magnoliopsida</taxon>
        <taxon>Magnoliidae</taxon>
        <taxon>Laurales</taxon>
        <taxon>Lauraceae</taxon>
        <taxon>Persea</taxon>
    </lineage>
</organism>